<organism evidence="3 4">
    <name type="scientific">Xanthomonas boreopolis</name>
    <dbReference type="NCBI Taxonomy" id="86183"/>
    <lineage>
        <taxon>Bacteria</taxon>
        <taxon>Pseudomonadati</taxon>
        <taxon>Pseudomonadota</taxon>
        <taxon>Gammaproteobacteria</taxon>
        <taxon>Lysobacterales</taxon>
        <taxon>Lysobacteraceae</taxon>
        <taxon>Xanthomonas</taxon>
    </lineage>
</organism>
<dbReference type="Pfam" id="PF06693">
    <property type="entry name" value="DUF1190"/>
    <property type="match status" value="1"/>
</dbReference>
<dbReference type="RefSeq" id="WP_140727993.1">
    <property type="nucleotide sequence ID" value="NZ_BNBA01000047.1"/>
</dbReference>
<name>A0A919FCT0_9XANT</name>
<evidence type="ECO:0000313" key="3">
    <source>
        <dbReference type="EMBL" id="GHH60586.1"/>
    </source>
</evidence>
<protein>
    <recommendedName>
        <fullName evidence="5">DUF1190 domain-containing protein</fullName>
    </recommendedName>
</protein>
<proteinExistence type="predicted"/>
<comment type="caution">
    <text evidence="3">The sequence shown here is derived from an EMBL/GenBank/DDBJ whole genome shotgun (WGS) entry which is preliminary data.</text>
</comment>
<accession>A0A919FCT0</accession>
<feature type="region of interest" description="Disordered" evidence="1">
    <location>
        <begin position="131"/>
        <end position="186"/>
    </location>
</feature>
<dbReference type="PROSITE" id="PS51257">
    <property type="entry name" value="PROKAR_LIPOPROTEIN"/>
    <property type="match status" value="1"/>
</dbReference>
<feature type="chain" id="PRO_5037158260" description="DUF1190 domain-containing protein" evidence="2">
    <location>
        <begin position="21"/>
        <end position="186"/>
    </location>
</feature>
<evidence type="ECO:0008006" key="5">
    <source>
        <dbReference type="Google" id="ProtNLM"/>
    </source>
</evidence>
<keyword evidence="4" id="KW-1185">Reference proteome</keyword>
<dbReference type="EMBL" id="BNBA01000047">
    <property type="protein sequence ID" value="GHH60586.1"/>
    <property type="molecule type" value="Genomic_DNA"/>
</dbReference>
<feature type="compositionally biased region" description="Gly residues" evidence="1">
    <location>
        <begin position="172"/>
        <end position="186"/>
    </location>
</feature>
<reference evidence="3" key="2">
    <citation type="submission" date="2020-09" db="EMBL/GenBank/DDBJ databases">
        <authorList>
            <person name="Sun Q."/>
            <person name="Ohkuma M."/>
        </authorList>
    </citation>
    <scope>NUCLEOTIDE SEQUENCE</scope>
    <source>
        <strain evidence="3">JCM 13306</strain>
    </source>
</reference>
<feature type="signal peptide" evidence="2">
    <location>
        <begin position="1"/>
        <end position="20"/>
    </location>
</feature>
<evidence type="ECO:0000256" key="2">
    <source>
        <dbReference type="SAM" id="SignalP"/>
    </source>
</evidence>
<evidence type="ECO:0000313" key="4">
    <source>
        <dbReference type="Proteomes" id="UP000623958"/>
    </source>
</evidence>
<sequence>MKRSKTTALLLMSTAPLLFTACQREQPVQVQEGLYTSVESCVEATGNPSACRTAFEQARRQSADAAPKYASRAECEKDYPPDQCVEQRTSAGHSFIGPMMAGFFMSQMLNNRAGLAQPAAAPAYQDRNAGWARPATAPGTGGLNTASGIGTGKSALTPVTSTPNRAVTVSRGGFGGSSGSRIGSGG</sequence>
<dbReference type="AlphaFoldDB" id="A0A919FCT0"/>
<dbReference type="InterPro" id="IPR009576">
    <property type="entry name" value="Biofilm_formation_YgiB"/>
</dbReference>
<gene>
    <name evidence="3" type="ORF">GCM10009090_36140</name>
</gene>
<dbReference type="Proteomes" id="UP000623958">
    <property type="component" value="Unassembled WGS sequence"/>
</dbReference>
<feature type="compositionally biased region" description="Polar residues" evidence="1">
    <location>
        <begin position="157"/>
        <end position="167"/>
    </location>
</feature>
<evidence type="ECO:0000256" key="1">
    <source>
        <dbReference type="SAM" id="MobiDB-lite"/>
    </source>
</evidence>
<reference evidence="3" key="1">
    <citation type="journal article" date="2014" name="Int. J. Syst. Evol. Microbiol.">
        <title>Complete genome sequence of Corynebacterium casei LMG S-19264T (=DSM 44701T), isolated from a smear-ripened cheese.</title>
        <authorList>
            <consortium name="US DOE Joint Genome Institute (JGI-PGF)"/>
            <person name="Walter F."/>
            <person name="Albersmeier A."/>
            <person name="Kalinowski J."/>
            <person name="Ruckert C."/>
        </authorList>
    </citation>
    <scope>NUCLEOTIDE SEQUENCE</scope>
    <source>
        <strain evidence="3">JCM 13306</strain>
    </source>
</reference>
<keyword evidence="2" id="KW-0732">Signal</keyword>